<reference evidence="1" key="1">
    <citation type="submission" date="2014-11" db="EMBL/GenBank/DDBJ databases">
        <authorList>
            <person name="Amaro Gonzalez C."/>
        </authorList>
    </citation>
    <scope>NUCLEOTIDE SEQUENCE</scope>
</reference>
<dbReference type="AlphaFoldDB" id="A0A0E9XRX7"/>
<protein>
    <submittedName>
        <fullName evidence="1">Uncharacterized protein</fullName>
    </submittedName>
</protein>
<accession>A0A0E9XRX7</accession>
<name>A0A0E9XRX7_ANGAN</name>
<organism evidence="1">
    <name type="scientific">Anguilla anguilla</name>
    <name type="common">European freshwater eel</name>
    <name type="synonym">Muraena anguilla</name>
    <dbReference type="NCBI Taxonomy" id="7936"/>
    <lineage>
        <taxon>Eukaryota</taxon>
        <taxon>Metazoa</taxon>
        <taxon>Chordata</taxon>
        <taxon>Craniata</taxon>
        <taxon>Vertebrata</taxon>
        <taxon>Euteleostomi</taxon>
        <taxon>Actinopterygii</taxon>
        <taxon>Neopterygii</taxon>
        <taxon>Teleostei</taxon>
        <taxon>Anguilliformes</taxon>
        <taxon>Anguillidae</taxon>
        <taxon>Anguilla</taxon>
    </lineage>
</organism>
<evidence type="ECO:0000313" key="1">
    <source>
        <dbReference type="EMBL" id="JAI05493.1"/>
    </source>
</evidence>
<proteinExistence type="predicted"/>
<sequence length="38" mass="4329">MWFPKHHSITTHNHSITTNYKLPHNASAACLLTERGRG</sequence>
<dbReference type="EMBL" id="GBXM01003085">
    <property type="protein sequence ID" value="JAI05493.1"/>
    <property type="molecule type" value="Transcribed_RNA"/>
</dbReference>
<reference evidence="1" key="2">
    <citation type="journal article" date="2015" name="Fish Shellfish Immunol.">
        <title>Early steps in the European eel (Anguilla anguilla)-Vibrio vulnificus interaction in the gills: Role of the RtxA13 toxin.</title>
        <authorList>
            <person name="Callol A."/>
            <person name="Pajuelo D."/>
            <person name="Ebbesson L."/>
            <person name="Teles M."/>
            <person name="MacKenzie S."/>
            <person name="Amaro C."/>
        </authorList>
    </citation>
    <scope>NUCLEOTIDE SEQUENCE</scope>
</reference>